<dbReference type="InterPro" id="IPR014013">
    <property type="entry name" value="Helic_SF1/SF2_ATP-bd_DinG/Rad3"/>
</dbReference>
<evidence type="ECO:0000256" key="1">
    <source>
        <dbReference type="ARBA" id="ARBA00022741"/>
    </source>
</evidence>
<keyword evidence="3" id="KW-0067">ATP-binding</keyword>
<dbReference type="PANTHER" id="PTHR11472:SF41">
    <property type="entry name" value="ATP-DEPENDENT DNA HELICASE DDX11-RELATED"/>
    <property type="match status" value="1"/>
</dbReference>
<dbReference type="PROSITE" id="PS51193">
    <property type="entry name" value="HELICASE_ATP_BIND_2"/>
    <property type="match status" value="1"/>
</dbReference>
<reference evidence="6" key="1">
    <citation type="submission" date="2014-03" db="EMBL/GenBank/DDBJ databases">
        <authorList>
            <person name="Aksoy S."/>
            <person name="Warren W."/>
            <person name="Wilson R.K."/>
        </authorList>
    </citation>
    <scope>NUCLEOTIDE SEQUENCE [LARGE SCALE GENOMIC DNA]</scope>
    <source>
        <strain evidence="6">IAEA</strain>
    </source>
</reference>
<dbReference type="VEuPathDB" id="VectorBase:GBRI000196"/>
<organism evidence="5 6">
    <name type="scientific">Glossina brevipalpis</name>
    <dbReference type="NCBI Taxonomy" id="37001"/>
    <lineage>
        <taxon>Eukaryota</taxon>
        <taxon>Metazoa</taxon>
        <taxon>Ecdysozoa</taxon>
        <taxon>Arthropoda</taxon>
        <taxon>Hexapoda</taxon>
        <taxon>Insecta</taxon>
        <taxon>Pterygota</taxon>
        <taxon>Neoptera</taxon>
        <taxon>Endopterygota</taxon>
        <taxon>Diptera</taxon>
        <taxon>Brachycera</taxon>
        <taxon>Muscomorpha</taxon>
        <taxon>Hippoboscoidea</taxon>
        <taxon>Glossinidae</taxon>
        <taxon>Glossina</taxon>
    </lineage>
</organism>
<dbReference type="EnsemblMetazoa" id="GBRI000196-RA">
    <property type="protein sequence ID" value="GBRI000196-PA"/>
    <property type="gene ID" value="GBRI000196"/>
</dbReference>
<evidence type="ECO:0000313" key="5">
    <source>
        <dbReference type="EnsemblMetazoa" id="GBRI000196-PA"/>
    </source>
</evidence>
<dbReference type="GO" id="GO:0005524">
    <property type="term" value="F:ATP binding"/>
    <property type="evidence" value="ECO:0007669"/>
    <property type="project" value="UniProtKB-KW"/>
</dbReference>
<accession>A0A1A9VZA0</accession>
<dbReference type="GO" id="GO:0016787">
    <property type="term" value="F:hydrolase activity"/>
    <property type="evidence" value="ECO:0007669"/>
    <property type="project" value="UniProtKB-KW"/>
</dbReference>
<name>A0A1A9VZA0_9MUSC</name>
<dbReference type="GO" id="GO:0005634">
    <property type="term" value="C:nucleus"/>
    <property type="evidence" value="ECO:0007669"/>
    <property type="project" value="TreeGrafter"/>
</dbReference>
<evidence type="ECO:0000313" key="6">
    <source>
        <dbReference type="Proteomes" id="UP000091820"/>
    </source>
</evidence>
<sequence length="120" mass="14307">MYTRLKRLETSVDFEFPFTPYTIQQELMQELFEILENKQIGIFESPTGTGKSLTLTCAALKWLEMHENHVRNEVQERLDELSLILSQYGKENDQRVDWFSLHAKSNEKRQQLVELRNMKK</sequence>
<proteinExistence type="predicted"/>
<keyword evidence="6" id="KW-1185">Reference proteome</keyword>
<keyword evidence="2" id="KW-0378">Hydrolase</keyword>
<evidence type="ECO:0000256" key="2">
    <source>
        <dbReference type="ARBA" id="ARBA00022801"/>
    </source>
</evidence>
<dbReference type="InterPro" id="IPR027417">
    <property type="entry name" value="P-loop_NTPase"/>
</dbReference>
<evidence type="ECO:0000256" key="3">
    <source>
        <dbReference type="ARBA" id="ARBA00022840"/>
    </source>
</evidence>
<dbReference type="SUPFAM" id="SSF52540">
    <property type="entry name" value="P-loop containing nucleoside triphosphate hydrolases"/>
    <property type="match status" value="1"/>
</dbReference>
<protein>
    <recommendedName>
        <fullName evidence="4">Helicase ATP-binding domain-containing protein</fullName>
    </recommendedName>
</protein>
<keyword evidence="1" id="KW-0547">Nucleotide-binding</keyword>
<dbReference type="Proteomes" id="UP000091820">
    <property type="component" value="Unassembled WGS sequence"/>
</dbReference>
<dbReference type="AlphaFoldDB" id="A0A1A9VZA0"/>
<dbReference type="PANTHER" id="PTHR11472">
    <property type="entry name" value="DNA REPAIR DEAD HELICASE RAD3/XP-D SUBFAMILY MEMBER"/>
    <property type="match status" value="1"/>
</dbReference>
<feature type="domain" description="Helicase ATP-binding" evidence="4">
    <location>
        <begin position="10"/>
        <end position="120"/>
    </location>
</feature>
<evidence type="ECO:0000259" key="4">
    <source>
        <dbReference type="PROSITE" id="PS51193"/>
    </source>
</evidence>
<dbReference type="GO" id="GO:0034085">
    <property type="term" value="P:establishment of sister chromatid cohesion"/>
    <property type="evidence" value="ECO:0007669"/>
    <property type="project" value="TreeGrafter"/>
</dbReference>
<dbReference type="STRING" id="37001.A0A1A9VZA0"/>
<dbReference type="InterPro" id="IPR045028">
    <property type="entry name" value="DinG/Rad3-like"/>
</dbReference>
<dbReference type="GO" id="GO:0003678">
    <property type="term" value="F:DNA helicase activity"/>
    <property type="evidence" value="ECO:0007669"/>
    <property type="project" value="TreeGrafter"/>
</dbReference>
<dbReference type="Gene3D" id="3.40.50.300">
    <property type="entry name" value="P-loop containing nucleotide triphosphate hydrolases"/>
    <property type="match status" value="1"/>
</dbReference>
<reference evidence="5" key="2">
    <citation type="submission" date="2020-05" db="UniProtKB">
        <authorList>
            <consortium name="EnsemblMetazoa"/>
        </authorList>
    </citation>
    <scope>IDENTIFICATION</scope>
    <source>
        <strain evidence="5">IAEA</strain>
    </source>
</reference>